<keyword evidence="3" id="KW-0336">GPI-anchor</keyword>
<evidence type="ECO:0000259" key="11">
    <source>
        <dbReference type="Pfam" id="PF00021"/>
    </source>
</evidence>
<evidence type="ECO:0000256" key="6">
    <source>
        <dbReference type="ARBA" id="ARBA00023157"/>
    </source>
</evidence>
<dbReference type="Pfam" id="PF00021">
    <property type="entry name" value="UPAR_LY6"/>
    <property type="match status" value="1"/>
</dbReference>
<keyword evidence="7" id="KW-0325">Glycoprotein</keyword>
<evidence type="ECO:0000256" key="7">
    <source>
        <dbReference type="ARBA" id="ARBA00023180"/>
    </source>
</evidence>
<comment type="subcellular location">
    <subcellularLocation>
        <location evidence="1">Cell membrane</location>
        <topology evidence="1">Lipid-anchor</topology>
        <topology evidence="1">GPI-anchor</topology>
    </subcellularLocation>
</comment>
<dbReference type="Gene3D" id="2.10.60.10">
    <property type="entry name" value="CD59"/>
    <property type="match status" value="1"/>
</dbReference>
<evidence type="ECO:0000313" key="12">
    <source>
        <dbReference type="EMBL" id="KAK2854820.1"/>
    </source>
</evidence>
<dbReference type="Proteomes" id="UP001187315">
    <property type="component" value="Unassembled WGS sequence"/>
</dbReference>
<dbReference type="AlphaFoldDB" id="A0AA88ND72"/>
<dbReference type="GO" id="GO:0098552">
    <property type="term" value="C:side of membrane"/>
    <property type="evidence" value="ECO:0007669"/>
    <property type="project" value="UniProtKB-KW"/>
</dbReference>
<dbReference type="InterPro" id="IPR045860">
    <property type="entry name" value="Snake_toxin-like_sf"/>
</dbReference>
<keyword evidence="8" id="KW-0449">Lipoprotein</keyword>
<organism evidence="12 13">
    <name type="scientific">Tachysurus vachellii</name>
    <name type="common">Darkbarbel catfish</name>
    <name type="synonym">Pelteobagrus vachellii</name>
    <dbReference type="NCBI Taxonomy" id="175792"/>
    <lineage>
        <taxon>Eukaryota</taxon>
        <taxon>Metazoa</taxon>
        <taxon>Chordata</taxon>
        <taxon>Craniata</taxon>
        <taxon>Vertebrata</taxon>
        <taxon>Euteleostomi</taxon>
        <taxon>Actinopterygii</taxon>
        <taxon>Neopterygii</taxon>
        <taxon>Teleostei</taxon>
        <taxon>Ostariophysi</taxon>
        <taxon>Siluriformes</taxon>
        <taxon>Bagridae</taxon>
        <taxon>Tachysurus</taxon>
    </lineage>
</organism>
<evidence type="ECO:0000256" key="5">
    <source>
        <dbReference type="ARBA" id="ARBA00023136"/>
    </source>
</evidence>
<feature type="domain" description="UPAR/Ly6" evidence="11">
    <location>
        <begin position="21"/>
        <end position="102"/>
    </location>
</feature>
<protein>
    <recommendedName>
        <fullName evidence="11">UPAR/Ly6 domain-containing protein</fullName>
    </recommendedName>
</protein>
<name>A0AA88ND72_TACVA</name>
<evidence type="ECO:0000256" key="10">
    <source>
        <dbReference type="SAM" id="SignalP"/>
    </source>
</evidence>
<keyword evidence="2" id="KW-1003">Cell membrane</keyword>
<sequence>MSGVLFGLCVVLMISVSCSGQTLECFHCDLGFWDMCHTTKVNCSIGEQCFAGTGVAASVLNIKMMGCLARDDCNKTTVVTFPANKTVYKMTKYCCEEDLCNGGTEVLMASYTLTTLAIALIMGLTS</sequence>
<evidence type="ECO:0000256" key="2">
    <source>
        <dbReference type="ARBA" id="ARBA00022475"/>
    </source>
</evidence>
<dbReference type="GO" id="GO:0005886">
    <property type="term" value="C:plasma membrane"/>
    <property type="evidence" value="ECO:0007669"/>
    <property type="project" value="UniProtKB-SubCell"/>
</dbReference>
<evidence type="ECO:0000256" key="3">
    <source>
        <dbReference type="ARBA" id="ARBA00022622"/>
    </source>
</evidence>
<keyword evidence="13" id="KW-1185">Reference proteome</keyword>
<reference evidence="12" key="1">
    <citation type="submission" date="2023-08" db="EMBL/GenBank/DDBJ databases">
        <title>Pelteobagrus vachellii genome.</title>
        <authorList>
            <person name="Liu H."/>
        </authorList>
    </citation>
    <scope>NUCLEOTIDE SEQUENCE</scope>
    <source>
        <strain evidence="12">PRFRI_2022a</strain>
        <tissue evidence="12">Muscle</tissue>
    </source>
</reference>
<evidence type="ECO:0000256" key="9">
    <source>
        <dbReference type="ARBA" id="ARBA00029446"/>
    </source>
</evidence>
<evidence type="ECO:0000256" key="4">
    <source>
        <dbReference type="ARBA" id="ARBA00022729"/>
    </source>
</evidence>
<comment type="similarity">
    <text evidence="9">Belongs to the SPACA4/bouncer family.</text>
</comment>
<comment type="caution">
    <text evidence="12">The sequence shown here is derived from an EMBL/GenBank/DDBJ whole genome shotgun (WGS) entry which is preliminary data.</text>
</comment>
<dbReference type="PANTHER" id="PTHR47613:SF1">
    <property type="entry name" value="SPERM ACROSOME MEMBRANE-ASSOCIATED PROTEIN 4"/>
    <property type="match status" value="1"/>
</dbReference>
<dbReference type="SUPFAM" id="SSF57302">
    <property type="entry name" value="Snake toxin-like"/>
    <property type="match status" value="1"/>
</dbReference>
<dbReference type="InterPro" id="IPR046354">
    <property type="entry name" value="SPACA4/Bouncer"/>
</dbReference>
<proteinExistence type="inferred from homology"/>
<dbReference type="EMBL" id="JAVHJS010000006">
    <property type="protein sequence ID" value="KAK2854820.1"/>
    <property type="molecule type" value="Genomic_DNA"/>
</dbReference>
<keyword evidence="4 10" id="KW-0732">Signal</keyword>
<gene>
    <name evidence="12" type="ORF">Q7C36_006689</name>
</gene>
<keyword evidence="6" id="KW-1015">Disulfide bond</keyword>
<evidence type="ECO:0000313" key="13">
    <source>
        <dbReference type="Proteomes" id="UP001187315"/>
    </source>
</evidence>
<feature type="signal peptide" evidence="10">
    <location>
        <begin position="1"/>
        <end position="20"/>
    </location>
</feature>
<evidence type="ECO:0000256" key="8">
    <source>
        <dbReference type="ARBA" id="ARBA00023288"/>
    </source>
</evidence>
<dbReference type="InterPro" id="IPR016054">
    <property type="entry name" value="LY6_UPA_recep-like"/>
</dbReference>
<dbReference type="PANTHER" id="PTHR47613">
    <property type="entry name" value="SPERM ACROSOME MEMBRANE-ASSOCIATED PROTEIN 4"/>
    <property type="match status" value="1"/>
</dbReference>
<evidence type="ECO:0000256" key="1">
    <source>
        <dbReference type="ARBA" id="ARBA00004609"/>
    </source>
</evidence>
<feature type="chain" id="PRO_5041726985" description="UPAR/Ly6 domain-containing protein" evidence="10">
    <location>
        <begin position="21"/>
        <end position="126"/>
    </location>
</feature>
<keyword evidence="5" id="KW-0472">Membrane</keyword>
<dbReference type="GO" id="GO:0035036">
    <property type="term" value="P:sperm-egg recognition"/>
    <property type="evidence" value="ECO:0007669"/>
    <property type="project" value="TreeGrafter"/>
</dbReference>
<accession>A0AA88ND72</accession>